<protein>
    <submittedName>
        <fullName evidence="1">Uncharacterized protein</fullName>
    </submittedName>
</protein>
<gene>
    <name evidence="1" type="ORF">CHT91_08380</name>
</gene>
<comment type="caution">
    <text evidence="1">The sequence shown here is derived from an EMBL/GenBank/DDBJ whole genome shotgun (WGS) entry which is preliminary data.</text>
</comment>
<reference evidence="1 2" key="1">
    <citation type="submission" date="2017-07" db="EMBL/GenBank/DDBJ databases">
        <authorList>
            <person name="Sun Z.S."/>
            <person name="Albrecht U."/>
            <person name="Echele G."/>
            <person name="Lee C.C."/>
        </authorList>
    </citation>
    <scope>NUCLEOTIDE SEQUENCE [LARGE SCALE GENOMIC DNA]</scope>
    <source>
        <strain evidence="1 2">P16-029</strain>
    </source>
</reference>
<dbReference type="Proteomes" id="UP000259211">
    <property type="component" value="Unassembled WGS sequence"/>
</dbReference>
<accession>A0A3E2DDW2</accession>
<name>A0A3E2DDW2_9ACTN</name>
<evidence type="ECO:0000313" key="1">
    <source>
        <dbReference type="EMBL" id="RFT43607.1"/>
    </source>
</evidence>
<organism evidence="1 2">
    <name type="scientific">Cutibacterium avidum</name>
    <dbReference type="NCBI Taxonomy" id="33010"/>
    <lineage>
        <taxon>Bacteria</taxon>
        <taxon>Bacillati</taxon>
        <taxon>Actinomycetota</taxon>
        <taxon>Actinomycetes</taxon>
        <taxon>Propionibacteriales</taxon>
        <taxon>Propionibacteriaceae</taxon>
        <taxon>Cutibacterium</taxon>
    </lineage>
</organism>
<proteinExistence type="predicted"/>
<evidence type="ECO:0000313" key="2">
    <source>
        <dbReference type="Proteomes" id="UP000259211"/>
    </source>
</evidence>
<dbReference type="AlphaFoldDB" id="A0A3E2DDW2"/>
<dbReference type="EMBL" id="NOWI01000007">
    <property type="protein sequence ID" value="RFT43607.1"/>
    <property type="molecule type" value="Genomic_DNA"/>
</dbReference>
<sequence>MAWLRLRALVMVGTLTEISDGFSKDVAVMDAPDTFPVATEVDFRLERMSEGAAPGASSL</sequence>